<dbReference type="Proteomes" id="UP000694865">
    <property type="component" value="Unplaced"/>
</dbReference>
<dbReference type="Pfam" id="PF00078">
    <property type="entry name" value="RVT_1"/>
    <property type="match status" value="1"/>
</dbReference>
<dbReference type="InterPro" id="IPR000477">
    <property type="entry name" value="RT_dom"/>
</dbReference>
<dbReference type="InterPro" id="IPR041588">
    <property type="entry name" value="Integrase_H2C2"/>
</dbReference>
<dbReference type="PANTHER" id="PTHR33064">
    <property type="entry name" value="POL PROTEIN"/>
    <property type="match status" value="1"/>
</dbReference>
<dbReference type="Gene3D" id="3.30.70.270">
    <property type="match status" value="1"/>
</dbReference>
<dbReference type="InterPro" id="IPR043502">
    <property type="entry name" value="DNA/RNA_pol_sf"/>
</dbReference>
<dbReference type="Pfam" id="PF17921">
    <property type="entry name" value="Integrase_H2C2"/>
    <property type="match status" value="1"/>
</dbReference>
<proteinExistence type="predicted"/>
<reference evidence="5" key="1">
    <citation type="submission" date="2025-08" db="UniProtKB">
        <authorList>
            <consortium name="RefSeq"/>
        </authorList>
    </citation>
    <scope>IDENTIFICATION</scope>
    <source>
        <tissue evidence="5">Testes</tissue>
    </source>
</reference>
<organism evidence="4 5">
    <name type="scientific">Saccoglossus kowalevskii</name>
    <name type="common">Acorn worm</name>
    <dbReference type="NCBI Taxonomy" id="10224"/>
    <lineage>
        <taxon>Eukaryota</taxon>
        <taxon>Metazoa</taxon>
        <taxon>Hemichordata</taxon>
        <taxon>Enteropneusta</taxon>
        <taxon>Harrimaniidae</taxon>
        <taxon>Saccoglossus</taxon>
    </lineage>
</organism>
<feature type="domain" description="Integrase zinc-binding" evidence="3">
    <location>
        <begin position="472"/>
        <end position="525"/>
    </location>
</feature>
<dbReference type="SUPFAM" id="SSF56672">
    <property type="entry name" value="DNA/RNA polymerases"/>
    <property type="match status" value="1"/>
</dbReference>
<dbReference type="InterPro" id="IPR043128">
    <property type="entry name" value="Rev_trsase/Diguanyl_cyclase"/>
</dbReference>
<evidence type="ECO:0000313" key="5">
    <source>
        <dbReference type="RefSeq" id="XP_006818597.1"/>
    </source>
</evidence>
<accession>A0ABM0MF06</accession>
<dbReference type="PANTHER" id="PTHR33064:SF37">
    <property type="entry name" value="RIBONUCLEASE H"/>
    <property type="match status" value="1"/>
</dbReference>
<dbReference type="InterPro" id="IPR051320">
    <property type="entry name" value="Viral_Replic_Matur_Polypro"/>
</dbReference>
<evidence type="ECO:0000259" key="1">
    <source>
        <dbReference type="Pfam" id="PF00078"/>
    </source>
</evidence>
<feature type="domain" description="Reverse transcriptase/retrotransposon-derived protein RNase H-like" evidence="2">
    <location>
        <begin position="202"/>
        <end position="300"/>
    </location>
</feature>
<dbReference type="GeneID" id="100369872"/>
<dbReference type="Gene3D" id="3.10.10.10">
    <property type="entry name" value="HIV Type 1 Reverse Transcriptase, subunit A, domain 1"/>
    <property type="match status" value="1"/>
</dbReference>
<feature type="domain" description="Reverse transcriptase" evidence="1">
    <location>
        <begin position="9"/>
        <end position="134"/>
    </location>
</feature>
<dbReference type="InterPro" id="IPR041577">
    <property type="entry name" value="RT_RNaseH_2"/>
</dbReference>
<gene>
    <name evidence="5" type="primary">LOC100369872</name>
</gene>
<keyword evidence="4" id="KW-1185">Reference proteome</keyword>
<protein>
    <submittedName>
        <fullName evidence="5">Uncharacterized protein LOC100369872</fullName>
    </submittedName>
</protein>
<evidence type="ECO:0000259" key="2">
    <source>
        <dbReference type="Pfam" id="PF17919"/>
    </source>
</evidence>
<evidence type="ECO:0000313" key="4">
    <source>
        <dbReference type="Proteomes" id="UP000694865"/>
    </source>
</evidence>
<evidence type="ECO:0000259" key="3">
    <source>
        <dbReference type="Pfam" id="PF17921"/>
    </source>
</evidence>
<dbReference type="Pfam" id="PF17919">
    <property type="entry name" value="RT_RNaseH_2"/>
    <property type="match status" value="1"/>
</dbReference>
<sequence length="547" mass="60756">MPSVDNVLRDIAGWKYIIKTDLNQAYYQIPLASKSMKYCGVATPFKGVRVYTRCAMGMPGSKTSLEEVMCRVLGDLIQEGCASKIADDLYIGGGIPDSVLHNWSRTLEALHNNNLHLSARKTIVCPKSTNILGWIWSNGTIKASPHRIATLSLIDPPNNVSGLRSFIGAYKVLSRVRKGYADLIDPPEQATAGQQSASKINWSENLIDSFKTAQYALQNCQKITVPGPNDQLWIITDASGKNKGIAATLYSSQQNGKLRLSVFFNAKLKKHQIAWLPCDVEALCIGAAVKHFAPYIIQSKHKTQLLTDSRPCVQAYEKLRRGEFSASSRVTTFLSTLSRYMIDVQHIAGVSNVPTDFASRHPSECLDQSCQICKFFEELESCAVSNLTVSDVIEGSVKMPFTSRGAWLATQQECSSLRRTHSHLIQGTRPSKKLVKIKDVKRYLGDVTVANDGLLVVRDTQPFQPTRERIVVPRSVIDGLLTAVHLRFNHPSKHQMKRLFSRYFFALDLDRAIEAVCASCHHCLSLKIVPTQLCPQSTSTPPNHIGR</sequence>
<dbReference type="RefSeq" id="XP_006818597.1">
    <property type="nucleotide sequence ID" value="XM_006818534.1"/>
</dbReference>
<dbReference type="Gene3D" id="1.10.340.70">
    <property type="match status" value="1"/>
</dbReference>
<name>A0ABM0MF06_SACKO</name>